<evidence type="ECO:0000313" key="19">
    <source>
        <dbReference type="Proteomes" id="UP000192050"/>
    </source>
</evidence>
<dbReference type="InterPro" id="IPR023214">
    <property type="entry name" value="HAD_sf"/>
</dbReference>
<dbReference type="GO" id="GO:0008556">
    <property type="term" value="F:P-type potassium transmembrane transporter activity"/>
    <property type="evidence" value="ECO:0007669"/>
    <property type="project" value="UniProtKB-UniRule"/>
</dbReference>
<feature type="binding site" evidence="16">
    <location>
        <position position="561"/>
    </location>
    <ligand>
        <name>Mg(2+)</name>
        <dbReference type="ChEBI" id="CHEBI:18420"/>
    </ligand>
</feature>
<dbReference type="KEGG" id="fai:FAD_0517"/>
<dbReference type="SFLD" id="SFLDF00027">
    <property type="entry name" value="p-type_atpase"/>
    <property type="match status" value="1"/>
</dbReference>
<keyword evidence="7 16" id="KW-0479">Metal-binding</keyword>
<evidence type="ECO:0000256" key="1">
    <source>
        <dbReference type="ARBA" id="ARBA00004370"/>
    </source>
</evidence>
<feature type="transmembrane region" description="Helical" evidence="16">
    <location>
        <begin position="691"/>
        <end position="716"/>
    </location>
</feature>
<dbReference type="GO" id="GO:0016887">
    <property type="term" value="F:ATP hydrolysis activity"/>
    <property type="evidence" value="ECO:0007669"/>
    <property type="project" value="InterPro"/>
</dbReference>
<dbReference type="InterPro" id="IPR001757">
    <property type="entry name" value="P_typ_ATPase"/>
</dbReference>
<evidence type="ECO:0000256" key="8">
    <source>
        <dbReference type="ARBA" id="ARBA00022741"/>
    </source>
</evidence>
<keyword evidence="3 16" id="KW-1003">Cell membrane</keyword>
<comment type="subcellular location">
    <subcellularLocation>
        <location evidence="16">Cell membrane</location>
        <topology evidence="16">Multi-pass membrane protein</topology>
    </subcellularLocation>
    <subcellularLocation>
        <location evidence="1">Membrane</location>
    </subcellularLocation>
</comment>
<keyword evidence="15 16" id="KW-0472">Membrane</keyword>
<dbReference type="SFLD" id="SFLDG00002">
    <property type="entry name" value="C1.7:_P-type_atpase_like"/>
    <property type="match status" value="1"/>
</dbReference>
<comment type="subunit">
    <text evidence="16">The system is composed of three essential subunits: KdpA, KdpB and KdpC.</text>
</comment>
<feature type="binding site" evidence="16">
    <location>
        <position position="359"/>
    </location>
    <ligand>
        <name>ATP</name>
        <dbReference type="ChEBI" id="CHEBI:30616"/>
    </ligand>
</feature>
<dbReference type="GO" id="GO:0005886">
    <property type="term" value="C:plasma membrane"/>
    <property type="evidence" value="ECO:0007669"/>
    <property type="project" value="UniProtKB-SubCell"/>
</dbReference>
<keyword evidence="8 16" id="KW-0547">Nucleotide-binding</keyword>
<feature type="active site" description="4-aspartylphosphate intermediate" evidence="16">
    <location>
        <position position="318"/>
    </location>
</feature>
<dbReference type="InterPro" id="IPR008250">
    <property type="entry name" value="ATPase_P-typ_transduc_dom_A_sf"/>
</dbReference>
<dbReference type="NCBIfam" id="TIGR01494">
    <property type="entry name" value="ATPase_P-type"/>
    <property type="match status" value="2"/>
</dbReference>
<feature type="binding site" evidence="16">
    <location>
        <position position="557"/>
    </location>
    <ligand>
        <name>Mg(2+)</name>
        <dbReference type="ChEBI" id="CHEBI:18420"/>
    </ligand>
</feature>
<evidence type="ECO:0000256" key="14">
    <source>
        <dbReference type="ARBA" id="ARBA00023065"/>
    </source>
</evidence>
<keyword evidence="9 16" id="KW-0067">ATP-binding</keyword>
<evidence type="ECO:0000256" key="10">
    <source>
        <dbReference type="ARBA" id="ARBA00022842"/>
    </source>
</evidence>
<evidence type="ECO:0000256" key="9">
    <source>
        <dbReference type="ARBA" id="ARBA00022840"/>
    </source>
</evidence>
<evidence type="ECO:0000256" key="7">
    <source>
        <dbReference type="ARBA" id="ARBA00022723"/>
    </source>
</evidence>
<proteinExistence type="inferred from homology"/>
<evidence type="ECO:0000256" key="16">
    <source>
        <dbReference type="HAMAP-Rule" id="MF_00285"/>
    </source>
</evidence>
<evidence type="ECO:0000256" key="2">
    <source>
        <dbReference type="ARBA" id="ARBA00022448"/>
    </source>
</evidence>
<dbReference type="GO" id="GO:0000287">
    <property type="term" value="F:magnesium ion binding"/>
    <property type="evidence" value="ECO:0007669"/>
    <property type="project" value="UniProtKB-UniRule"/>
</dbReference>
<feature type="transmembrane region" description="Helical" evidence="16">
    <location>
        <begin position="626"/>
        <end position="646"/>
    </location>
</feature>
<evidence type="ECO:0000256" key="13">
    <source>
        <dbReference type="ARBA" id="ARBA00022989"/>
    </source>
</evidence>
<evidence type="ECO:0000256" key="15">
    <source>
        <dbReference type="ARBA" id="ARBA00023136"/>
    </source>
</evidence>
<dbReference type="AlphaFoldDB" id="A0A1V0N2V7"/>
<protein>
    <recommendedName>
        <fullName evidence="16">Potassium-transporting ATPase ATP-binding subunit</fullName>
        <ecNumber evidence="16">7.2.2.6</ecNumber>
    </recommendedName>
    <alternativeName>
        <fullName evidence="16">ATP phosphohydrolase [potassium-transporting] B chain</fullName>
    </alternativeName>
    <alternativeName>
        <fullName evidence="16">Potassium-binding and translocating subunit B</fullName>
    </alternativeName>
    <alternativeName>
        <fullName evidence="16">Potassium-translocating ATPase B chain</fullName>
    </alternativeName>
</protein>
<evidence type="ECO:0000256" key="11">
    <source>
        <dbReference type="ARBA" id="ARBA00022958"/>
    </source>
</evidence>
<dbReference type="OrthoDB" id="8588at2157"/>
<dbReference type="PROSITE" id="PS01229">
    <property type="entry name" value="COF_2"/>
    <property type="match status" value="1"/>
</dbReference>
<dbReference type="Pfam" id="PF00122">
    <property type="entry name" value="E1-E2_ATPase"/>
    <property type="match status" value="1"/>
</dbReference>
<sequence>MLFNKNKNFEGKKESGNPEGHISWAFIIKDSILRMNPARLIGNPVMFVVELSFFVVLLMAIVPGAFPHLAHQSSRMFYADVAAILLITVWFSTVSDSFAEARSRVTTASLKKLEKEGIAKRIKEDEGSGRTIESVKSSELRKGDVILIEKGDQVPIDAEVTEGIAMVDESLLTGESAGVKKSKGDTVIGGSTVISDSIVAIVNVNPDETYISKLVKMVESSERPKTPNELALSILLIGLTGVFTIILISLIAFSLLLNLGADLSVLIALYVCLLPTTIGALLPAIGISGITRMSKNNIIAKSGKAIETAGDTDTILLDKTGTITVGNRLAYEFIPLGTHTERELAEAAFLSSWNDDTPEGKSILELAYKKKFVPREYDALREGVQEEFSAVTRKSGITLTDADDFTLLKGGRDILQRHRFRRKFELQTPMTQETTIQKGAPESIKESAKICPDGYDDVVTRITSEGGTPISVSMDGDILGIIYFKDVIKRGIKEKILGLKTMGIRPVMITGDHPLTAKNIAGEVGIEDYVAQAKPETKYQKVKDEQAENRIVAMIGDGTNDAPALAAADVGLAMASGTLAAKDAANMVDLESNPSKIIDVVMLGKQLLMTRGTITTFSITNDVAKYFAIVPIMFASIPALGALNILGLSPHIAVLSALIFNAAVIPALIPLALRGTTFKPQSTLKLFLKNLVIYGGGGVLLPFAGIKLIAIVLVFLGGVI</sequence>
<accession>A0A1V0N2V7</accession>
<feature type="binding site" evidence="16">
    <location>
        <begin position="388"/>
        <end position="395"/>
    </location>
    <ligand>
        <name>ATP</name>
        <dbReference type="ChEBI" id="CHEBI:30616"/>
    </ligand>
</feature>
<dbReference type="EC" id="7.2.2.6" evidence="16"/>
<keyword evidence="10 16" id="KW-0460">Magnesium</keyword>
<keyword evidence="19" id="KW-1185">Reference proteome</keyword>
<keyword evidence="4 16" id="KW-0633">Potassium transport</keyword>
<dbReference type="Pfam" id="PF00702">
    <property type="entry name" value="Hydrolase"/>
    <property type="match status" value="1"/>
</dbReference>
<keyword evidence="6 16" id="KW-0812">Transmembrane</keyword>
<evidence type="ECO:0000256" key="3">
    <source>
        <dbReference type="ARBA" id="ARBA00022475"/>
    </source>
</evidence>
<comment type="function">
    <text evidence="16">Part of the high-affinity ATP-driven potassium transport (or Kdp) system, which catalyzes the hydrolysis of ATP coupled with the electrogenic transport of potassium into the cytoplasm. This subunit is responsible for energy coupling to the transport system and for the release of the potassium ions to the cytoplasm.</text>
</comment>
<feature type="transmembrane region" description="Helical" evidence="16">
    <location>
        <begin position="76"/>
        <end position="94"/>
    </location>
</feature>
<evidence type="ECO:0000256" key="12">
    <source>
        <dbReference type="ARBA" id="ARBA00022967"/>
    </source>
</evidence>
<dbReference type="SUPFAM" id="SSF56784">
    <property type="entry name" value="HAD-like"/>
    <property type="match status" value="1"/>
</dbReference>
<dbReference type="PANTHER" id="PTHR43743:SF1">
    <property type="entry name" value="POTASSIUM-TRANSPORTING ATPASE ATP-BINDING SUBUNIT"/>
    <property type="match status" value="1"/>
</dbReference>
<keyword evidence="2 16" id="KW-0813">Transport</keyword>
<keyword evidence="11 16" id="KW-0630">Potassium</keyword>
<dbReference type="PROSITE" id="PS00154">
    <property type="entry name" value="ATPASE_E1_E2"/>
    <property type="match status" value="1"/>
</dbReference>
<dbReference type="InterPro" id="IPR044492">
    <property type="entry name" value="P_typ_ATPase_HD_dom"/>
</dbReference>
<dbReference type="HAMAP" id="MF_00285">
    <property type="entry name" value="KdpB"/>
    <property type="match status" value="1"/>
</dbReference>
<feature type="transmembrane region" description="Helical" evidence="16">
    <location>
        <begin position="230"/>
        <end position="257"/>
    </location>
</feature>
<feature type="domain" description="P-type ATPase A" evidence="17">
    <location>
        <begin position="129"/>
        <end position="219"/>
    </location>
</feature>
<dbReference type="Proteomes" id="UP000192050">
    <property type="component" value="Chromosome"/>
</dbReference>
<dbReference type="SUPFAM" id="SSF81653">
    <property type="entry name" value="Calcium ATPase, transduction domain A"/>
    <property type="match status" value="1"/>
</dbReference>
<feature type="transmembrane region" description="Helical" evidence="16">
    <location>
        <begin position="652"/>
        <end position="671"/>
    </location>
</feature>
<keyword evidence="13 16" id="KW-1133">Transmembrane helix</keyword>
<dbReference type="SUPFAM" id="SSF81665">
    <property type="entry name" value="Calcium ATPase, transmembrane domain M"/>
    <property type="match status" value="1"/>
</dbReference>
<feature type="binding site" evidence="16">
    <location>
        <position position="355"/>
    </location>
    <ligand>
        <name>ATP</name>
        <dbReference type="ChEBI" id="CHEBI:30616"/>
    </ligand>
</feature>
<dbReference type="RefSeq" id="WP_009887575.1">
    <property type="nucleotide sequence ID" value="NZ_CP015363.1"/>
</dbReference>
<dbReference type="PANTHER" id="PTHR43743">
    <property type="entry name" value="POTASSIUM-TRANSPORTING ATPASE ATP-BINDING SUBUNIT"/>
    <property type="match status" value="1"/>
</dbReference>
<dbReference type="Gene3D" id="2.70.150.10">
    <property type="entry name" value="Calcium-transporting ATPase, cytoplasmic transduction domain A"/>
    <property type="match status" value="1"/>
</dbReference>
<evidence type="ECO:0000256" key="4">
    <source>
        <dbReference type="ARBA" id="ARBA00022538"/>
    </source>
</evidence>
<dbReference type="InterPro" id="IPR036412">
    <property type="entry name" value="HAD-like_sf"/>
</dbReference>
<dbReference type="EMBL" id="CP015363">
    <property type="protein sequence ID" value="ARD84431.1"/>
    <property type="molecule type" value="Genomic_DNA"/>
</dbReference>
<feature type="transmembrane region" description="Helical" evidence="16">
    <location>
        <begin position="263"/>
        <end position="285"/>
    </location>
</feature>
<dbReference type="GO" id="GO:0005524">
    <property type="term" value="F:ATP binding"/>
    <property type="evidence" value="ECO:0007669"/>
    <property type="project" value="UniProtKB-UniRule"/>
</dbReference>
<evidence type="ECO:0000313" key="18">
    <source>
        <dbReference type="EMBL" id="ARD84431.1"/>
    </source>
</evidence>
<feature type="binding site" evidence="16">
    <location>
        <position position="438"/>
    </location>
    <ligand>
        <name>ATP</name>
        <dbReference type="ChEBI" id="CHEBI:30616"/>
    </ligand>
</feature>
<reference evidence="18 19" key="1">
    <citation type="submission" date="2011-10" db="EMBL/GenBank/DDBJ databases">
        <title>Metabolic and evolutionary patterns in the extreme acidophile Ferroplasma acidiphilum.</title>
        <authorList>
            <person name="Golyshina O.V."/>
            <person name="Kozyavkin S.A."/>
            <person name="Tatusov R.L."/>
            <person name="Slesarev A.I."/>
            <person name="Golyshin P.N."/>
        </authorList>
    </citation>
    <scope>NUCLEOTIDE SEQUENCE [LARGE SCALE GENOMIC DNA]</scope>
    <source>
        <strain evidence="19">Y</strain>
    </source>
</reference>
<name>A0A1V0N2V7_9ARCH</name>
<dbReference type="InterPro" id="IPR006391">
    <property type="entry name" value="P-type_ATPase_bsu_IA"/>
</dbReference>
<comment type="similarity">
    <text evidence="16">Belongs to the cation transport ATPase (P-type) (TC 3.A.3) family. Type IA subfamily.</text>
</comment>
<comment type="catalytic activity">
    <reaction evidence="16">
        <text>K(+)(out) + ATP + H2O = K(+)(in) + ADP + phosphate + H(+)</text>
        <dbReference type="Rhea" id="RHEA:16777"/>
        <dbReference type="ChEBI" id="CHEBI:15377"/>
        <dbReference type="ChEBI" id="CHEBI:15378"/>
        <dbReference type="ChEBI" id="CHEBI:29103"/>
        <dbReference type="ChEBI" id="CHEBI:30616"/>
        <dbReference type="ChEBI" id="CHEBI:43474"/>
        <dbReference type="ChEBI" id="CHEBI:456216"/>
        <dbReference type="EC" id="7.2.2.6"/>
    </reaction>
</comment>
<dbReference type="InterPro" id="IPR018303">
    <property type="entry name" value="ATPase_P-typ_P_site"/>
</dbReference>
<evidence type="ECO:0000256" key="5">
    <source>
        <dbReference type="ARBA" id="ARBA00022553"/>
    </source>
</evidence>
<gene>
    <name evidence="16" type="primary">kdpB</name>
    <name evidence="18" type="ORF">FAD_0517</name>
</gene>
<keyword evidence="14 16" id="KW-0406">Ion transport</keyword>
<dbReference type="STRING" id="74969.FAD_0517"/>
<dbReference type="InterPro" id="IPR023298">
    <property type="entry name" value="ATPase_P-typ_TM_dom_sf"/>
</dbReference>
<keyword evidence="12 16" id="KW-1278">Translocase</keyword>
<dbReference type="SFLD" id="SFLDS00003">
    <property type="entry name" value="Haloacid_Dehalogenase"/>
    <property type="match status" value="1"/>
</dbReference>
<feature type="transmembrane region" description="Helical" evidence="16">
    <location>
        <begin position="45"/>
        <end position="70"/>
    </location>
</feature>
<evidence type="ECO:0000256" key="6">
    <source>
        <dbReference type="ARBA" id="ARBA00022692"/>
    </source>
</evidence>
<dbReference type="GeneID" id="16025721"/>
<keyword evidence="5 16" id="KW-0597">Phosphoprotein</keyword>
<organism evidence="18 19">
    <name type="scientific">Ferroplasma acidiphilum</name>
    <dbReference type="NCBI Taxonomy" id="74969"/>
    <lineage>
        <taxon>Archaea</taxon>
        <taxon>Methanobacteriati</taxon>
        <taxon>Thermoplasmatota</taxon>
        <taxon>Thermoplasmata</taxon>
        <taxon>Thermoplasmatales</taxon>
        <taxon>Ferroplasmaceae</taxon>
        <taxon>Ferroplasma</taxon>
    </lineage>
</organism>
<dbReference type="Gene3D" id="3.40.1110.10">
    <property type="entry name" value="Calcium-transporting ATPase, cytoplasmic domain N"/>
    <property type="match status" value="1"/>
</dbReference>
<dbReference type="InterPro" id="IPR059000">
    <property type="entry name" value="ATPase_P-type_domA"/>
</dbReference>
<dbReference type="Gene3D" id="3.40.50.1000">
    <property type="entry name" value="HAD superfamily/HAD-like"/>
    <property type="match status" value="1"/>
</dbReference>
<dbReference type="PRINTS" id="PR00119">
    <property type="entry name" value="CATATPASE"/>
</dbReference>
<dbReference type="SUPFAM" id="SSF81660">
    <property type="entry name" value="Metal cation-transporting ATPase, ATP-binding domain N"/>
    <property type="match status" value="1"/>
</dbReference>
<dbReference type="InterPro" id="IPR023299">
    <property type="entry name" value="ATPase_P-typ_cyto_dom_N"/>
</dbReference>
<evidence type="ECO:0000259" key="17">
    <source>
        <dbReference type="Pfam" id="PF00122"/>
    </source>
</evidence>